<protein>
    <submittedName>
        <fullName evidence="1">Uncharacterized protein</fullName>
    </submittedName>
</protein>
<dbReference type="RefSeq" id="WP_169800172.1">
    <property type="nucleotide sequence ID" value="NZ_AP023440.1"/>
</dbReference>
<dbReference type="EMBL" id="AP023440">
    <property type="protein sequence ID" value="BCL30763.1"/>
    <property type="molecule type" value="Genomic_DNA"/>
</dbReference>
<evidence type="ECO:0000313" key="1">
    <source>
        <dbReference type="EMBL" id="BCL30763.1"/>
    </source>
</evidence>
<keyword evidence="2" id="KW-1185">Reference proteome</keyword>
<proteinExistence type="predicted"/>
<name>A0A7G1P4M8_9ACTN</name>
<dbReference type="Proteomes" id="UP000516444">
    <property type="component" value="Chromosome"/>
</dbReference>
<sequence length="95" mass="10233">MTKARLFGTPVQVQAGEENLTAVPQTAMGRYTYMPASDNSTPGARGILRGDGEPVELRVTEPLLGDFLASLNRTQDELNQRWSVQGRPGSNVACA</sequence>
<dbReference type="AlphaFoldDB" id="A0A7G1P4M8"/>
<dbReference type="KEGG" id="sgm:GCM10017557_56220"/>
<organism evidence="1 2">
    <name type="scientific">Streptomyces aurantiacus</name>
    <dbReference type="NCBI Taxonomy" id="47760"/>
    <lineage>
        <taxon>Bacteria</taxon>
        <taxon>Bacillati</taxon>
        <taxon>Actinomycetota</taxon>
        <taxon>Actinomycetes</taxon>
        <taxon>Kitasatosporales</taxon>
        <taxon>Streptomycetaceae</taxon>
        <taxon>Streptomyces</taxon>
        <taxon>Streptomyces aurantiacus group</taxon>
    </lineage>
</organism>
<gene>
    <name evidence="1" type="ORF">GCM10017557_56220</name>
</gene>
<evidence type="ECO:0000313" key="2">
    <source>
        <dbReference type="Proteomes" id="UP000516444"/>
    </source>
</evidence>
<reference evidence="1 2" key="1">
    <citation type="journal article" date="2014" name="Int. J. Syst. Evol. Microbiol.">
        <title>Complete genome sequence of Corynebacterium casei LMG S-19264T (=DSM 44701T), isolated from a smear-ripened cheese.</title>
        <authorList>
            <consortium name="US DOE Joint Genome Institute (JGI-PGF)"/>
            <person name="Walter F."/>
            <person name="Albersmeier A."/>
            <person name="Kalinowski J."/>
            <person name="Ruckert C."/>
        </authorList>
    </citation>
    <scope>NUCLEOTIDE SEQUENCE [LARGE SCALE GENOMIC DNA]</scope>
    <source>
        <strain evidence="1 2">JCM 4677</strain>
    </source>
</reference>
<accession>A0A7G1P4M8</accession>